<organism evidence="1 2">
    <name type="scientific">Pleurodeles waltl</name>
    <name type="common">Iberian ribbed newt</name>
    <dbReference type="NCBI Taxonomy" id="8319"/>
    <lineage>
        <taxon>Eukaryota</taxon>
        <taxon>Metazoa</taxon>
        <taxon>Chordata</taxon>
        <taxon>Craniata</taxon>
        <taxon>Vertebrata</taxon>
        <taxon>Euteleostomi</taxon>
        <taxon>Amphibia</taxon>
        <taxon>Batrachia</taxon>
        <taxon>Caudata</taxon>
        <taxon>Salamandroidea</taxon>
        <taxon>Salamandridae</taxon>
        <taxon>Pleurodelinae</taxon>
        <taxon>Pleurodeles</taxon>
    </lineage>
</organism>
<dbReference type="Proteomes" id="UP001066276">
    <property type="component" value="Chromosome 4_1"/>
</dbReference>
<sequence>MAGFRFRSLLKTCWRIYPLQEFGIQFGAEQNPKSGDVAVAQNDRSAVRRADGSPVFLHSYLWIFETSFAPKLSPGRGCGDSNATGLEETWRLLIEKCDDANEIQSL</sequence>
<proteinExistence type="predicted"/>
<protein>
    <submittedName>
        <fullName evidence="1">Uncharacterized protein</fullName>
    </submittedName>
</protein>
<dbReference type="EMBL" id="JANPWB010000007">
    <property type="protein sequence ID" value="KAJ1171536.1"/>
    <property type="molecule type" value="Genomic_DNA"/>
</dbReference>
<reference evidence="1" key="1">
    <citation type="journal article" date="2022" name="bioRxiv">
        <title>Sequencing and chromosome-scale assembly of the giantPleurodeles waltlgenome.</title>
        <authorList>
            <person name="Brown T."/>
            <person name="Elewa A."/>
            <person name="Iarovenko S."/>
            <person name="Subramanian E."/>
            <person name="Araus A.J."/>
            <person name="Petzold A."/>
            <person name="Susuki M."/>
            <person name="Suzuki K.-i.T."/>
            <person name="Hayashi T."/>
            <person name="Toyoda A."/>
            <person name="Oliveira C."/>
            <person name="Osipova E."/>
            <person name="Leigh N.D."/>
            <person name="Simon A."/>
            <person name="Yun M.H."/>
        </authorList>
    </citation>
    <scope>NUCLEOTIDE SEQUENCE</scope>
    <source>
        <strain evidence="1">20211129_DDA</strain>
        <tissue evidence="1">Liver</tissue>
    </source>
</reference>
<comment type="caution">
    <text evidence="1">The sequence shown here is derived from an EMBL/GenBank/DDBJ whole genome shotgun (WGS) entry which is preliminary data.</text>
</comment>
<keyword evidence="2" id="KW-1185">Reference proteome</keyword>
<gene>
    <name evidence="1" type="ORF">NDU88_003397</name>
</gene>
<accession>A0AAV7T611</accession>
<evidence type="ECO:0000313" key="2">
    <source>
        <dbReference type="Proteomes" id="UP001066276"/>
    </source>
</evidence>
<dbReference type="AlphaFoldDB" id="A0AAV7T611"/>
<name>A0AAV7T611_PLEWA</name>
<evidence type="ECO:0000313" key="1">
    <source>
        <dbReference type="EMBL" id="KAJ1171536.1"/>
    </source>
</evidence>